<dbReference type="EC" id="5.4.99.62" evidence="2 6"/>
<dbReference type="AlphaFoldDB" id="A0A0D1M0U8"/>
<evidence type="ECO:0000313" key="14">
    <source>
        <dbReference type="Proteomes" id="UP000320012"/>
    </source>
</evidence>
<dbReference type="PANTHER" id="PTHR37831">
    <property type="entry name" value="D-RIBOSE PYRANASE"/>
    <property type="match status" value="1"/>
</dbReference>
<dbReference type="PANTHER" id="PTHR37831:SF1">
    <property type="entry name" value="D-RIBOSE PYRANASE"/>
    <property type="match status" value="1"/>
</dbReference>
<dbReference type="GO" id="GO:0062193">
    <property type="term" value="F:D-ribose pyranase activity"/>
    <property type="evidence" value="ECO:0007669"/>
    <property type="project" value="UniProtKB-EC"/>
</dbReference>
<dbReference type="EMBL" id="VNHC01000002">
    <property type="protein sequence ID" value="TVV26887.1"/>
    <property type="molecule type" value="Genomic_DNA"/>
</dbReference>
<accession>A0A0D1M0U8</accession>
<reference evidence="10 14" key="3">
    <citation type="submission" date="2019-07" db="EMBL/GenBank/DDBJ databases">
        <title>Genome sequence of Weissella cibaria GK1.</title>
        <authorList>
            <person name="Choi H.-J."/>
        </authorList>
    </citation>
    <scope>NUCLEOTIDE SEQUENCE [LARGE SCALE GENOMIC DNA]</scope>
    <source>
        <strain evidence="10 14">GK1</strain>
    </source>
</reference>
<protein>
    <recommendedName>
        <fullName evidence="2 6">D-ribose pyranase</fullName>
        <ecNumber evidence="2 6">5.4.99.62</ecNumber>
    </recommendedName>
</protein>
<dbReference type="eggNOG" id="COG1869">
    <property type="taxonomic scope" value="Bacteria"/>
</dbReference>
<dbReference type="OrthoDB" id="9805009at2"/>
<dbReference type="SUPFAM" id="SSF102546">
    <property type="entry name" value="RbsD-like"/>
    <property type="match status" value="1"/>
</dbReference>
<dbReference type="GO" id="GO:0005829">
    <property type="term" value="C:cytosol"/>
    <property type="evidence" value="ECO:0007669"/>
    <property type="project" value="TreeGrafter"/>
</dbReference>
<dbReference type="KEGG" id="wcb:AO080_11050"/>
<dbReference type="RefSeq" id="WP_043708439.1">
    <property type="nucleotide sequence ID" value="NZ_CP012873.1"/>
</dbReference>
<dbReference type="HAMAP" id="MF_01661">
    <property type="entry name" value="D_rib_pyranase"/>
    <property type="match status" value="1"/>
</dbReference>
<evidence type="ECO:0000256" key="6">
    <source>
        <dbReference type="HAMAP-Rule" id="MF_01661"/>
    </source>
</evidence>
<dbReference type="Proteomes" id="UP000032289">
    <property type="component" value="Unassembled WGS sequence"/>
</dbReference>
<evidence type="ECO:0000313" key="13">
    <source>
        <dbReference type="Proteomes" id="UP000244870"/>
    </source>
</evidence>
<dbReference type="STRING" id="137591.AO080_11050"/>
<organism evidence="9 12">
    <name type="scientific">Weissella cibaria</name>
    <dbReference type="NCBI Taxonomy" id="137591"/>
    <lineage>
        <taxon>Bacteria</taxon>
        <taxon>Bacillati</taxon>
        <taxon>Bacillota</taxon>
        <taxon>Bacilli</taxon>
        <taxon>Lactobacillales</taxon>
        <taxon>Lactobacillaceae</taxon>
        <taxon>Weissella</taxon>
    </lineage>
</organism>
<comment type="function">
    <text evidence="6">Catalyzes the interconversion of beta-pyran and beta-furan forms of D-ribose.</text>
</comment>
<name>A0A0D1M0U8_9LACO</name>
<feature type="binding site" evidence="6">
    <location>
        <begin position="120"/>
        <end position="122"/>
    </location>
    <ligand>
        <name>substrate</name>
    </ligand>
</feature>
<feature type="binding site" evidence="6">
    <location>
        <position position="28"/>
    </location>
    <ligand>
        <name>substrate</name>
    </ligand>
</feature>
<dbReference type="GO" id="GO:0019303">
    <property type="term" value="P:D-ribose catabolic process"/>
    <property type="evidence" value="ECO:0007669"/>
    <property type="project" value="UniProtKB-UniRule"/>
</dbReference>
<proteinExistence type="inferred from homology"/>
<dbReference type="EMBL" id="JWHT01000047">
    <property type="protein sequence ID" value="KIU21666.1"/>
    <property type="molecule type" value="Genomic_DNA"/>
</dbReference>
<comment type="subunit">
    <text evidence="6">Homodecamer.</text>
</comment>
<keyword evidence="11" id="KW-1185">Reference proteome</keyword>
<evidence type="ECO:0000313" key="8">
    <source>
        <dbReference type="EMBL" id="KIU19064.1"/>
    </source>
</evidence>
<evidence type="ECO:0000313" key="9">
    <source>
        <dbReference type="EMBL" id="KIU21666.1"/>
    </source>
</evidence>
<dbReference type="GO" id="GO:0016872">
    <property type="term" value="F:intramolecular lyase activity"/>
    <property type="evidence" value="ECO:0007669"/>
    <property type="project" value="UniProtKB-UniRule"/>
</dbReference>
<evidence type="ECO:0000313" key="10">
    <source>
        <dbReference type="EMBL" id="TVV26887.1"/>
    </source>
</evidence>
<gene>
    <name evidence="6 9" type="primary">rbsD</name>
    <name evidence="9" type="ORF">ab3b_01911</name>
    <name evidence="7" type="ORF">B6254_0514</name>
    <name evidence="10" type="ORF">FO435_02775</name>
    <name evidence="8" type="ORF">QX99_02350</name>
</gene>
<keyword evidence="3 6" id="KW-0963">Cytoplasm</keyword>
<evidence type="ECO:0000313" key="7">
    <source>
        <dbReference type="EMBL" id="AWF94935.1"/>
    </source>
</evidence>
<evidence type="ECO:0000313" key="11">
    <source>
        <dbReference type="Proteomes" id="UP000032287"/>
    </source>
</evidence>
<dbReference type="InterPro" id="IPR007721">
    <property type="entry name" value="RbsD_FucU"/>
</dbReference>
<feature type="binding site" evidence="6">
    <location>
        <position position="98"/>
    </location>
    <ligand>
        <name>substrate</name>
    </ligand>
</feature>
<feature type="active site" description="Proton donor" evidence="6">
    <location>
        <position position="20"/>
    </location>
</feature>
<evidence type="ECO:0000256" key="1">
    <source>
        <dbReference type="ARBA" id="ARBA00000223"/>
    </source>
</evidence>
<evidence type="ECO:0000256" key="5">
    <source>
        <dbReference type="ARBA" id="ARBA00023277"/>
    </source>
</evidence>
<evidence type="ECO:0000256" key="3">
    <source>
        <dbReference type="ARBA" id="ARBA00022490"/>
    </source>
</evidence>
<dbReference type="InterPro" id="IPR023064">
    <property type="entry name" value="D-ribose_pyranase"/>
</dbReference>
<dbReference type="GO" id="GO:0048029">
    <property type="term" value="F:monosaccharide binding"/>
    <property type="evidence" value="ECO:0007669"/>
    <property type="project" value="InterPro"/>
</dbReference>
<dbReference type="EMBL" id="JWHU01000043">
    <property type="protein sequence ID" value="KIU19064.1"/>
    <property type="molecule type" value="Genomic_DNA"/>
</dbReference>
<dbReference type="UniPathway" id="UPA00916">
    <property type="reaction ID" value="UER00888"/>
</dbReference>
<dbReference type="PATRIC" id="fig|137591.24.peg.1854"/>
<dbReference type="Proteomes" id="UP000032287">
    <property type="component" value="Unassembled WGS sequence"/>
</dbReference>
<evidence type="ECO:0000256" key="4">
    <source>
        <dbReference type="ARBA" id="ARBA00023235"/>
    </source>
</evidence>
<dbReference type="Proteomes" id="UP000244870">
    <property type="component" value="Chromosome"/>
</dbReference>
<dbReference type="EMBL" id="CP020928">
    <property type="protein sequence ID" value="AWF94935.1"/>
    <property type="molecule type" value="Genomic_DNA"/>
</dbReference>
<keyword evidence="4 6" id="KW-0413">Isomerase</keyword>
<comment type="similarity">
    <text evidence="6">Belongs to the RbsD / FucU family. RbsD subfamily.</text>
</comment>
<dbReference type="NCBIfam" id="NF008761">
    <property type="entry name" value="PRK11797.1"/>
    <property type="match status" value="1"/>
</dbReference>
<dbReference type="InterPro" id="IPR023750">
    <property type="entry name" value="RbsD-like_sf"/>
</dbReference>
<evidence type="ECO:0000256" key="2">
    <source>
        <dbReference type="ARBA" id="ARBA00012862"/>
    </source>
</evidence>
<dbReference type="Proteomes" id="UP000320012">
    <property type="component" value="Unassembled WGS sequence"/>
</dbReference>
<comment type="catalytic activity">
    <reaction evidence="1 6">
        <text>beta-D-ribopyranose = beta-D-ribofuranose</text>
        <dbReference type="Rhea" id="RHEA:25432"/>
        <dbReference type="ChEBI" id="CHEBI:27476"/>
        <dbReference type="ChEBI" id="CHEBI:47002"/>
        <dbReference type="EC" id="5.4.99.62"/>
    </reaction>
</comment>
<dbReference type="Gene3D" id="3.40.1650.10">
    <property type="entry name" value="RbsD-like domain"/>
    <property type="match status" value="1"/>
</dbReference>
<comment type="subcellular location">
    <subcellularLocation>
        <location evidence="6">Cytoplasm</location>
    </subcellularLocation>
</comment>
<evidence type="ECO:0000313" key="12">
    <source>
        <dbReference type="Proteomes" id="UP000032289"/>
    </source>
</evidence>
<comment type="pathway">
    <text evidence="6">Carbohydrate metabolism; D-ribose degradation; D-ribose 5-phosphate from beta-D-ribopyranose: step 1/2.</text>
</comment>
<reference evidence="7 13" key="2">
    <citation type="submission" date="2017-04" db="EMBL/GenBank/DDBJ databases">
        <title>Weissella cibaria strain m2 complete genome.</title>
        <authorList>
            <person name="Pan Q."/>
            <person name="Tan M."/>
            <person name="Yao F."/>
            <person name="Su S."/>
        </authorList>
    </citation>
    <scope>NUCLEOTIDE SEQUENCE [LARGE SCALE GENOMIC DNA]</scope>
    <source>
        <strain evidence="7 13">M2</strain>
    </source>
</reference>
<sequence>MKKVGILNSELAYTVAQMGHKDTLAIGDAGLPVPAGTKKIDLAVTFQTPDFQTVLENVLTEMQVEAITLAEEIKTENPDQLAAILAALPNVDVTFVPHEEFKQQLGATRAVVRTGESHPFANIILRSGVAF</sequence>
<keyword evidence="5 6" id="KW-0119">Carbohydrate metabolism</keyword>
<dbReference type="Pfam" id="PF05025">
    <property type="entry name" value="RbsD_FucU"/>
    <property type="match status" value="1"/>
</dbReference>
<reference evidence="11 12" key="1">
    <citation type="journal article" date="2015" name="Microbiology (Mosc.)">
        <title>Genomics of the Weissella cibaria species with an examination of its metabolic traits.</title>
        <authorList>
            <person name="Lynch K.M."/>
            <person name="Lucid A."/>
            <person name="Arendt E.K."/>
            <person name="Sleator R.D."/>
            <person name="Lucey B."/>
            <person name="Coffey A."/>
        </authorList>
    </citation>
    <scope>NUCLEOTIDE SEQUENCE [LARGE SCALE GENOMIC DNA]</scope>
    <source>
        <strain evidence="9 12">AB3b</strain>
        <strain evidence="8 11">MG1</strain>
    </source>
</reference>